<feature type="binding site" evidence="4">
    <location>
        <position position="209"/>
    </location>
    <ligand>
        <name>a divalent metal cation</name>
        <dbReference type="ChEBI" id="CHEBI:60240"/>
        <label>1</label>
    </ligand>
</feature>
<keyword evidence="2 4" id="KW-0479">Metal-binding</keyword>
<feature type="binding site" evidence="4">
    <location>
        <position position="8"/>
    </location>
    <ligand>
        <name>a divalent metal cation</name>
        <dbReference type="ChEBI" id="CHEBI:60240"/>
        <label>1</label>
    </ligand>
</feature>
<dbReference type="InterPro" id="IPR032466">
    <property type="entry name" value="Metal_Hydrolase"/>
</dbReference>
<dbReference type="PANTHER" id="PTHR46124">
    <property type="entry name" value="D-AMINOACYL-TRNA DEACYLASE"/>
    <property type="match status" value="1"/>
</dbReference>
<dbReference type="CDD" id="cd01310">
    <property type="entry name" value="TatD_DNAse"/>
    <property type="match status" value="1"/>
</dbReference>
<protein>
    <submittedName>
        <fullName evidence="5">DNAase</fullName>
    </submittedName>
</protein>
<evidence type="ECO:0000256" key="1">
    <source>
        <dbReference type="ARBA" id="ARBA00009275"/>
    </source>
</evidence>
<dbReference type="AlphaFoldDB" id="A0A229FRL6"/>
<comment type="caution">
    <text evidence="5">The sequence shown here is derived from an EMBL/GenBank/DDBJ whole genome shotgun (WGS) entry which is preliminary data.</text>
</comment>
<dbReference type="Pfam" id="PF01026">
    <property type="entry name" value="TatD_DNase"/>
    <property type="match status" value="1"/>
</dbReference>
<evidence type="ECO:0000256" key="2">
    <source>
        <dbReference type="ARBA" id="ARBA00022723"/>
    </source>
</evidence>
<organism evidence="5 6">
    <name type="scientific">Polynucleobacter cosmopolitanus</name>
    <dbReference type="NCBI Taxonomy" id="351345"/>
    <lineage>
        <taxon>Bacteria</taxon>
        <taxon>Pseudomonadati</taxon>
        <taxon>Pseudomonadota</taxon>
        <taxon>Betaproteobacteria</taxon>
        <taxon>Burkholderiales</taxon>
        <taxon>Burkholderiaceae</taxon>
        <taxon>Polynucleobacter</taxon>
    </lineage>
</organism>
<keyword evidence="6" id="KW-1185">Reference proteome</keyword>
<feature type="binding site" evidence="4">
    <location>
        <position position="100"/>
    </location>
    <ligand>
        <name>a divalent metal cation</name>
        <dbReference type="ChEBI" id="CHEBI:60240"/>
        <label>1</label>
    </ligand>
</feature>
<dbReference type="Proteomes" id="UP000215188">
    <property type="component" value="Unassembled WGS sequence"/>
</dbReference>
<accession>A0A229FRL6</accession>
<keyword evidence="3" id="KW-0378">Hydrolase</keyword>
<dbReference type="EMBL" id="NJGG01000003">
    <property type="protein sequence ID" value="OXL14645.1"/>
    <property type="molecule type" value="Genomic_DNA"/>
</dbReference>
<evidence type="ECO:0000256" key="3">
    <source>
        <dbReference type="ARBA" id="ARBA00022801"/>
    </source>
</evidence>
<dbReference type="Gene3D" id="3.20.20.140">
    <property type="entry name" value="Metal-dependent hydrolases"/>
    <property type="match status" value="1"/>
</dbReference>
<dbReference type="FunFam" id="3.20.20.140:FF:000005">
    <property type="entry name" value="TatD family hydrolase"/>
    <property type="match status" value="1"/>
</dbReference>
<proteinExistence type="inferred from homology"/>
<dbReference type="PIRSF" id="PIRSF005902">
    <property type="entry name" value="DNase_TatD"/>
    <property type="match status" value="1"/>
</dbReference>
<comment type="similarity">
    <text evidence="1">Belongs to the metallo-dependent hydrolases superfamily. TatD-type hydrolase family.</text>
</comment>
<dbReference type="PROSITE" id="PS01091">
    <property type="entry name" value="TATD_3"/>
    <property type="match status" value="1"/>
</dbReference>
<feature type="binding site" evidence="4">
    <location>
        <position position="159"/>
    </location>
    <ligand>
        <name>a divalent metal cation</name>
        <dbReference type="ChEBI" id="CHEBI:60240"/>
        <label>2</label>
    </ligand>
</feature>
<dbReference type="RefSeq" id="WP_089516688.1">
    <property type="nucleotide sequence ID" value="NZ_NJGG01000003.1"/>
</dbReference>
<sequence length="276" mass="30426">MCLDTHCHLDADEFGLDRAAVIARAAQSGVSGILLPAVRTKDHLSVKNLTHQAAQLMPASCYTLGIHPIFTPEAKESDLEVLRHSVIEALDDPRFVGIGEIGLDYFLPDLDANHQAFFFDKQLDLAEEFNLPVILHVRRSQDAILKALRPRKIIGGIAHAFNGSFQQAEQFIKLNFVMGFGGAMTFPRALQIRRLAKELPFDSLVLETDAPDIPPAWLAQQASHRNEPAELPQISGVLAEIRSSSISKTQSICANNALRVIPRWATLLAQLPLSKD</sequence>
<dbReference type="SUPFAM" id="SSF51556">
    <property type="entry name" value="Metallo-dependent hydrolases"/>
    <property type="match status" value="1"/>
</dbReference>
<evidence type="ECO:0000313" key="6">
    <source>
        <dbReference type="Proteomes" id="UP000215188"/>
    </source>
</evidence>
<dbReference type="InterPro" id="IPR001130">
    <property type="entry name" value="TatD-like"/>
</dbReference>
<dbReference type="GO" id="GO:0046872">
    <property type="term" value="F:metal ion binding"/>
    <property type="evidence" value="ECO:0007669"/>
    <property type="project" value="UniProtKB-KW"/>
</dbReference>
<evidence type="ECO:0000313" key="5">
    <source>
        <dbReference type="EMBL" id="OXL14645.1"/>
    </source>
</evidence>
<dbReference type="OrthoDB" id="9810005at2"/>
<gene>
    <name evidence="5" type="ORF">AOC33_08270</name>
</gene>
<name>A0A229FRL6_9BURK</name>
<feature type="binding site" evidence="4">
    <location>
        <position position="136"/>
    </location>
    <ligand>
        <name>a divalent metal cation</name>
        <dbReference type="ChEBI" id="CHEBI:60240"/>
        <label>2</label>
    </ligand>
</feature>
<evidence type="ECO:0000256" key="4">
    <source>
        <dbReference type="PIRSR" id="PIRSR005902-1"/>
    </source>
</evidence>
<dbReference type="GO" id="GO:0016788">
    <property type="term" value="F:hydrolase activity, acting on ester bonds"/>
    <property type="evidence" value="ECO:0007669"/>
    <property type="project" value="InterPro"/>
</dbReference>
<dbReference type="InterPro" id="IPR018228">
    <property type="entry name" value="DNase_TatD-rel_CS"/>
</dbReference>
<dbReference type="PANTHER" id="PTHR46124:SF2">
    <property type="entry name" value="D-AMINOACYL-TRNA DEACYLASE"/>
    <property type="match status" value="1"/>
</dbReference>
<feature type="binding site" evidence="4">
    <location>
        <position position="6"/>
    </location>
    <ligand>
        <name>a divalent metal cation</name>
        <dbReference type="ChEBI" id="CHEBI:60240"/>
        <label>1</label>
    </ligand>
</feature>
<reference evidence="5 6" key="1">
    <citation type="submission" date="2017-06" db="EMBL/GenBank/DDBJ databases">
        <title>Reclassification of a Polynucleobacter cosmopolitanus strain isolated from tropical Lake Victoria as Polynucleobacter victoriensis comb. nov.</title>
        <authorList>
            <person name="Hahn M.W."/>
        </authorList>
    </citation>
    <scope>NUCLEOTIDE SEQUENCE [LARGE SCALE GENOMIC DNA]</scope>
    <source>
        <strain evidence="5 6">MWH-MoIso2</strain>
    </source>
</reference>